<dbReference type="AlphaFoldDB" id="A0A6G0VHV8"/>
<dbReference type="InterPro" id="IPR002213">
    <property type="entry name" value="UDP_glucos_trans"/>
</dbReference>
<dbReference type="Pfam" id="PF00201">
    <property type="entry name" value="UDPGT"/>
    <property type="match status" value="1"/>
</dbReference>
<comment type="similarity">
    <text evidence="1">Belongs to the UDP-glycosyltransferase family.</text>
</comment>
<dbReference type="PANTHER" id="PTHR48043:SF145">
    <property type="entry name" value="FI06409P-RELATED"/>
    <property type="match status" value="1"/>
</dbReference>
<dbReference type="GO" id="GO:0008194">
    <property type="term" value="F:UDP-glycosyltransferase activity"/>
    <property type="evidence" value="ECO:0007669"/>
    <property type="project" value="InterPro"/>
</dbReference>
<keyword evidence="2" id="KW-0328">Glycosyltransferase</keyword>
<evidence type="ECO:0000256" key="2">
    <source>
        <dbReference type="ARBA" id="ARBA00022676"/>
    </source>
</evidence>
<dbReference type="OrthoDB" id="5835829at2759"/>
<feature type="non-terminal residue" evidence="4">
    <location>
        <position position="1"/>
    </location>
</feature>
<dbReference type="Proteomes" id="UP000478052">
    <property type="component" value="Unassembled WGS sequence"/>
</dbReference>
<comment type="caution">
    <text evidence="4">The sequence shown here is derived from an EMBL/GenBank/DDBJ whole genome shotgun (WGS) entry which is preliminary data.</text>
</comment>
<proteinExistence type="inferred from homology"/>
<dbReference type="InterPro" id="IPR050271">
    <property type="entry name" value="UDP-glycosyltransferase"/>
</dbReference>
<evidence type="ECO:0000313" key="4">
    <source>
        <dbReference type="EMBL" id="KAF0684737.1"/>
    </source>
</evidence>
<sequence>FLLQYKSWSARLFDIQAFDQIEPIKPSIIFSNAHFVSDAPRPILPNVIQVGGIHLSPPKKIPDDILEFIENSPHGVIFFTLGSIVAVSSIPENIRNDILKVLSQVPQRVLLKYEDEMIDKP</sequence>
<gene>
    <name evidence="4" type="ORF">FWK35_00037588</name>
</gene>
<dbReference type="SUPFAM" id="SSF53756">
    <property type="entry name" value="UDP-Glycosyltransferase/glycogen phosphorylase"/>
    <property type="match status" value="1"/>
</dbReference>
<reference evidence="4 5" key="1">
    <citation type="submission" date="2019-08" db="EMBL/GenBank/DDBJ databases">
        <title>Whole genome of Aphis craccivora.</title>
        <authorList>
            <person name="Voronova N.V."/>
            <person name="Shulinski R.S."/>
            <person name="Bandarenka Y.V."/>
            <person name="Zhorov D.G."/>
            <person name="Warner D."/>
        </authorList>
    </citation>
    <scope>NUCLEOTIDE SEQUENCE [LARGE SCALE GENOMIC DNA]</scope>
    <source>
        <strain evidence="4">180601</strain>
        <tissue evidence="4">Whole Body</tissue>
    </source>
</reference>
<accession>A0A6G0VHV8</accession>
<evidence type="ECO:0000256" key="3">
    <source>
        <dbReference type="ARBA" id="ARBA00022679"/>
    </source>
</evidence>
<feature type="non-terminal residue" evidence="4">
    <location>
        <position position="121"/>
    </location>
</feature>
<dbReference type="EMBL" id="VUJU01017192">
    <property type="protein sequence ID" value="KAF0684737.1"/>
    <property type="molecule type" value="Genomic_DNA"/>
</dbReference>
<evidence type="ECO:0000313" key="5">
    <source>
        <dbReference type="Proteomes" id="UP000478052"/>
    </source>
</evidence>
<keyword evidence="3 4" id="KW-0808">Transferase</keyword>
<dbReference type="PANTHER" id="PTHR48043">
    <property type="entry name" value="EG:EG0003.4 PROTEIN-RELATED"/>
    <property type="match status" value="1"/>
</dbReference>
<dbReference type="Gene3D" id="3.40.50.2000">
    <property type="entry name" value="Glycogen Phosphorylase B"/>
    <property type="match status" value="1"/>
</dbReference>
<keyword evidence="5" id="KW-1185">Reference proteome</keyword>
<name>A0A6G0VHV8_APHCR</name>
<organism evidence="4 5">
    <name type="scientific">Aphis craccivora</name>
    <name type="common">Cowpea aphid</name>
    <dbReference type="NCBI Taxonomy" id="307492"/>
    <lineage>
        <taxon>Eukaryota</taxon>
        <taxon>Metazoa</taxon>
        <taxon>Ecdysozoa</taxon>
        <taxon>Arthropoda</taxon>
        <taxon>Hexapoda</taxon>
        <taxon>Insecta</taxon>
        <taxon>Pterygota</taxon>
        <taxon>Neoptera</taxon>
        <taxon>Paraneoptera</taxon>
        <taxon>Hemiptera</taxon>
        <taxon>Sternorrhyncha</taxon>
        <taxon>Aphidomorpha</taxon>
        <taxon>Aphidoidea</taxon>
        <taxon>Aphididae</taxon>
        <taxon>Aphidini</taxon>
        <taxon>Aphis</taxon>
        <taxon>Aphis</taxon>
    </lineage>
</organism>
<protein>
    <submittedName>
        <fullName evidence="4">UDP-glucuronosyltransferase 2B2-like</fullName>
    </submittedName>
</protein>
<evidence type="ECO:0000256" key="1">
    <source>
        <dbReference type="ARBA" id="ARBA00009995"/>
    </source>
</evidence>